<evidence type="ECO:0000256" key="3">
    <source>
        <dbReference type="ARBA" id="ARBA00011892"/>
    </source>
</evidence>
<dbReference type="PROSITE" id="PS00647">
    <property type="entry name" value="THYMID_PHOSPHORYLASE"/>
    <property type="match status" value="1"/>
</dbReference>
<dbReference type="Gene3D" id="1.20.970.10">
    <property type="entry name" value="Transferase, Pyrimidine Nucleoside Phosphorylase, Chain C"/>
    <property type="match status" value="1"/>
</dbReference>
<dbReference type="Gene3D" id="3.90.1170.30">
    <property type="entry name" value="Pyrimidine nucleoside phosphorylase-like, C-terminal domain"/>
    <property type="match status" value="1"/>
</dbReference>
<dbReference type="NCBIfam" id="TIGR02644">
    <property type="entry name" value="Y_phosphoryl"/>
    <property type="match status" value="1"/>
</dbReference>
<evidence type="ECO:0000313" key="10">
    <source>
        <dbReference type="Proteomes" id="UP000483035"/>
    </source>
</evidence>
<name>A0A6L9TZ00_9HYPH</name>
<evidence type="ECO:0000256" key="4">
    <source>
        <dbReference type="ARBA" id="ARBA00022676"/>
    </source>
</evidence>
<evidence type="ECO:0000259" key="8">
    <source>
        <dbReference type="SMART" id="SM00941"/>
    </source>
</evidence>
<dbReference type="AlphaFoldDB" id="A0A6L9TZ00"/>
<gene>
    <name evidence="7 9" type="primary">deoA</name>
    <name evidence="9" type="ORF">GR212_03630</name>
</gene>
<accession>A0A6L9TZ00</accession>
<dbReference type="Proteomes" id="UP000483035">
    <property type="component" value="Unassembled WGS sequence"/>
</dbReference>
<dbReference type="PANTHER" id="PTHR10515:SF0">
    <property type="entry name" value="THYMIDINE PHOSPHORYLASE"/>
    <property type="match status" value="1"/>
</dbReference>
<dbReference type="SUPFAM" id="SSF52418">
    <property type="entry name" value="Nucleoside phosphorylase/phosphoribosyltransferase catalytic domain"/>
    <property type="match status" value="1"/>
</dbReference>
<dbReference type="EC" id="2.4.2.4" evidence="3 7"/>
<dbReference type="Gene3D" id="3.40.1030.10">
    <property type="entry name" value="Nucleoside phosphorylase/phosphoribosyltransferase catalytic domain"/>
    <property type="match status" value="1"/>
</dbReference>
<dbReference type="PIRSF" id="PIRSF000478">
    <property type="entry name" value="TP_PyNP"/>
    <property type="match status" value="1"/>
</dbReference>
<comment type="subunit">
    <text evidence="2 7">Homodimer.</text>
</comment>
<dbReference type="InterPro" id="IPR000312">
    <property type="entry name" value="Glycosyl_Trfase_fam3"/>
</dbReference>
<dbReference type="InterPro" id="IPR018090">
    <property type="entry name" value="Pyrmidine_PPas_bac/euk"/>
</dbReference>
<dbReference type="InterPro" id="IPR017872">
    <property type="entry name" value="Pyrmidine_PPase_CS"/>
</dbReference>
<dbReference type="Pfam" id="PF07831">
    <property type="entry name" value="PYNP_C"/>
    <property type="match status" value="1"/>
</dbReference>
<proteinExistence type="inferred from homology"/>
<keyword evidence="5 7" id="KW-0808">Transferase</keyword>
<evidence type="ECO:0000256" key="1">
    <source>
        <dbReference type="ARBA" id="ARBA00006915"/>
    </source>
</evidence>
<dbReference type="Pfam" id="PF00591">
    <property type="entry name" value="Glycos_transf_3"/>
    <property type="match status" value="1"/>
</dbReference>
<dbReference type="SUPFAM" id="SSF47648">
    <property type="entry name" value="Nucleoside phosphorylase/phosphoribosyltransferase N-terminal domain"/>
    <property type="match status" value="1"/>
</dbReference>
<evidence type="ECO:0000256" key="7">
    <source>
        <dbReference type="HAMAP-Rule" id="MF_01628"/>
    </source>
</evidence>
<dbReference type="InterPro" id="IPR013465">
    <property type="entry name" value="Thymidine_Pase"/>
</dbReference>
<dbReference type="InterPro" id="IPR036566">
    <property type="entry name" value="PYNP-like_C_sf"/>
</dbReference>
<dbReference type="SMART" id="SM00941">
    <property type="entry name" value="PYNP_C"/>
    <property type="match status" value="1"/>
</dbReference>
<dbReference type="PANTHER" id="PTHR10515">
    <property type="entry name" value="THYMIDINE PHOSPHORYLASE"/>
    <property type="match status" value="1"/>
</dbReference>
<keyword evidence="4 7" id="KW-0328">Glycosyltransferase</keyword>
<sequence length="435" mass="44779">MIPQEIIRQKRNGAALSAADIDSFIGALGRGELAESQIGAFAMAIWFRGMTREETVALTLAMARSGDTLSWSGIGRPIADKHSTGGVGDNVSLMLAPIAAACGLAVPMISGRGLGHTGGTLDKLESIPGYGITPDAVRFRKVVDEVGCAIIGQTGALAPADGKLYAVRDVTATVDSVPLITASILSKKLAAGLETLVLDVKIGSGAFMTSQEEAETLARSLVEVANGGGVKTSALITDMNQPLADAAGNVVELRNCLEFLKGSKAGTRLETVVLAFASEMLVQAGVAADIVEAEGRARAALASGKAAEIFGRMVHGLGGPVDLLENPDRYLVSAPVQKPVLAAADGWLGACDARGIGMSVIDLGGGRRRPQDKIDHRVGFSDILPLGTKVSKGDRIATVHAADEAGAEKAVADLSANYRLVDTAPAASPVIISRI</sequence>
<comment type="similarity">
    <text evidence="1 7">Belongs to the thymidine/pyrimidine-nucleoside phosphorylase family.</text>
</comment>
<dbReference type="HAMAP" id="MF_01628">
    <property type="entry name" value="Thymid_phosp"/>
    <property type="match status" value="1"/>
</dbReference>
<dbReference type="InterPro" id="IPR017459">
    <property type="entry name" value="Glycosyl_Trfase_fam3_N_dom"/>
</dbReference>
<dbReference type="InterPro" id="IPR013102">
    <property type="entry name" value="PYNP_C"/>
</dbReference>
<dbReference type="InterPro" id="IPR036320">
    <property type="entry name" value="Glycosyl_Trfase_fam3_N_dom_sf"/>
</dbReference>
<dbReference type="RefSeq" id="WP_163985070.1">
    <property type="nucleotide sequence ID" value="NZ_WUEY01000001.1"/>
</dbReference>
<dbReference type="GO" id="GO:0005829">
    <property type="term" value="C:cytosol"/>
    <property type="evidence" value="ECO:0007669"/>
    <property type="project" value="TreeGrafter"/>
</dbReference>
<protein>
    <recommendedName>
        <fullName evidence="3 7">Thymidine phosphorylase</fullName>
        <ecNumber evidence="3 7">2.4.2.4</ecNumber>
    </recommendedName>
    <alternativeName>
        <fullName evidence="7">TdRPase</fullName>
    </alternativeName>
</protein>
<evidence type="ECO:0000256" key="6">
    <source>
        <dbReference type="ARBA" id="ARBA00048550"/>
    </source>
</evidence>
<dbReference type="FunFam" id="3.40.1030.10:FF:000003">
    <property type="entry name" value="Pyrimidine-nucleoside phosphorylase"/>
    <property type="match status" value="1"/>
</dbReference>
<dbReference type="GO" id="GO:0046104">
    <property type="term" value="P:thymidine metabolic process"/>
    <property type="evidence" value="ECO:0007669"/>
    <property type="project" value="UniProtKB-UniRule"/>
</dbReference>
<reference evidence="9 10" key="1">
    <citation type="submission" date="2019-12" db="EMBL/GenBank/DDBJ databases">
        <title>Rhizobium genotypes associated with high levels of biological nitrogen fixation by grain legumes in a temperate-maritime cropping system.</title>
        <authorList>
            <person name="Maluk M."/>
            <person name="Francesc Ferrando Molina F."/>
            <person name="Lopez Del Egido L."/>
            <person name="Lafos M."/>
            <person name="Langarica-Fuentes A."/>
            <person name="Gebre Yohannes G."/>
            <person name="Young M.W."/>
            <person name="Martin P."/>
            <person name="Gantlett R."/>
            <person name="Kenicer G."/>
            <person name="Hawes C."/>
            <person name="Begg G.S."/>
            <person name="Quilliam R.S."/>
            <person name="Squire G.R."/>
            <person name="Poole P.S."/>
            <person name="Young P.W."/>
            <person name="Iannetta P.M."/>
            <person name="James E.K."/>
        </authorList>
    </citation>
    <scope>NUCLEOTIDE SEQUENCE [LARGE SCALE GENOMIC DNA]</scope>
    <source>
        <strain evidence="9 10">JHI1118</strain>
    </source>
</reference>
<dbReference type="SUPFAM" id="SSF54680">
    <property type="entry name" value="Pyrimidine nucleoside phosphorylase C-terminal domain"/>
    <property type="match status" value="1"/>
</dbReference>
<comment type="pathway">
    <text evidence="7">Pyrimidine metabolism; dTMP biosynthesis via salvage pathway; dTMP from thymine: step 1/2.</text>
</comment>
<dbReference type="NCBIfam" id="TIGR02643">
    <property type="entry name" value="T_phosphoryl"/>
    <property type="match status" value="1"/>
</dbReference>
<dbReference type="EMBL" id="WUEY01000001">
    <property type="protein sequence ID" value="NEI68651.1"/>
    <property type="molecule type" value="Genomic_DNA"/>
</dbReference>
<comment type="catalytic activity">
    <reaction evidence="6 7">
        <text>thymidine + phosphate = 2-deoxy-alpha-D-ribose 1-phosphate + thymine</text>
        <dbReference type="Rhea" id="RHEA:16037"/>
        <dbReference type="ChEBI" id="CHEBI:17748"/>
        <dbReference type="ChEBI" id="CHEBI:17821"/>
        <dbReference type="ChEBI" id="CHEBI:43474"/>
        <dbReference type="ChEBI" id="CHEBI:57259"/>
        <dbReference type="EC" id="2.4.2.4"/>
    </reaction>
</comment>
<dbReference type="UniPathway" id="UPA00578">
    <property type="reaction ID" value="UER00638"/>
</dbReference>
<comment type="function">
    <text evidence="7">The enzymes which catalyze the reversible phosphorolysis of pyrimidine nucleosides are involved in the degradation of these compounds and in their utilization as carbon and energy sources, or in the rescue of pyrimidine bases for nucleotide synthesis.</text>
</comment>
<evidence type="ECO:0000256" key="5">
    <source>
        <dbReference type="ARBA" id="ARBA00022679"/>
    </source>
</evidence>
<comment type="caution">
    <text evidence="9">The sequence shown here is derived from an EMBL/GenBank/DDBJ whole genome shotgun (WGS) entry which is preliminary data.</text>
</comment>
<evidence type="ECO:0000256" key="2">
    <source>
        <dbReference type="ARBA" id="ARBA00011738"/>
    </source>
</evidence>
<dbReference type="GO" id="GO:0004645">
    <property type="term" value="F:1,4-alpha-oligoglucan phosphorylase activity"/>
    <property type="evidence" value="ECO:0007669"/>
    <property type="project" value="InterPro"/>
</dbReference>
<dbReference type="InterPro" id="IPR035902">
    <property type="entry name" value="Nuc_phospho_transferase"/>
</dbReference>
<evidence type="ECO:0000313" key="9">
    <source>
        <dbReference type="EMBL" id="NEI68651.1"/>
    </source>
</evidence>
<dbReference type="NCBIfam" id="NF004490">
    <property type="entry name" value="PRK05820.1"/>
    <property type="match status" value="1"/>
</dbReference>
<dbReference type="GO" id="GO:0009032">
    <property type="term" value="F:thymidine phosphorylase activity"/>
    <property type="evidence" value="ECO:0007669"/>
    <property type="project" value="UniProtKB-UniRule"/>
</dbReference>
<dbReference type="GO" id="GO:0006206">
    <property type="term" value="P:pyrimidine nucleobase metabolic process"/>
    <property type="evidence" value="ECO:0007669"/>
    <property type="project" value="InterPro"/>
</dbReference>
<organism evidence="9 10">
    <name type="scientific">Rhizobium lusitanum</name>
    <dbReference type="NCBI Taxonomy" id="293958"/>
    <lineage>
        <taxon>Bacteria</taxon>
        <taxon>Pseudomonadati</taxon>
        <taxon>Pseudomonadota</taxon>
        <taxon>Alphaproteobacteria</taxon>
        <taxon>Hyphomicrobiales</taxon>
        <taxon>Rhizobiaceae</taxon>
        <taxon>Rhizobium/Agrobacterium group</taxon>
        <taxon>Rhizobium</taxon>
    </lineage>
</organism>
<feature type="domain" description="Pyrimidine nucleoside phosphorylase C-terminal" evidence="8">
    <location>
        <begin position="347"/>
        <end position="421"/>
    </location>
</feature>
<dbReference type="InterPro" id="IPR000053">
    <property type="entry name" value="Thymidine/pyrmidine_PPase"/>
</dbReference>
<dbReference type="Pfam" id="PF02885">
    <property type="entry name" value="Glycos_trans_3N"/>
    <property type="match status" value="1"/>
</dbReference>